<dbReference type="PROSITE" id="PS51257">
    <property type="entry name" value="PROKAR_LIPOPROTEIN"/>
    <property type="match status" value="1"/>
</dbReference>
<dbReference type="Proteomes" id="UP000075420">
    <property type="component" value="Unassembled WGS sequence"/>
</dbReference>
<evidence type="ECO:0000313" key="2">
    <source>
        <dbReference type="EMBL" id="KYF55868.1"/>
    </source>
</evidence>
<organism evidence="2 3">
    <name type="scientific">Sorangium cellulosum</name>
    <name type="common">Polyangium cellulosum</name>
    <dbReference type="NCBI Taxonomy" id="56"/>
    <lineage>
        <taxon>Bacteria</taxon>
        <taxon>Pseudomonadati</taxon>
        <taxon>Myxococcota</taxon>
        <taxon>Polyangia</taxon>
        <taxon>Polyangiales</taxon>
        <taxon>Polyangiaceae</taxon>
        <taxon>Sorangium</taxon>
    </lineage>
</organism>
<proteinExistence type="predicted"/>
<evidence type="ECO:0000256" key="1">
    <source>
        <dbReference type="SAM" id="MobiDB-lite"/>
    </source>
</evidence>
<dbReference type="AlphaFoldDB" id="A0A150PKA7"/>
<evidence type="ECO:0000313" key="3">
    <source>
        <dbReference type="Proteomes" id="UP000075420"/>
    </source>
</evidence>
<gene>
    <name evidence="2" type="ORF">BE08_40305</name>
</gene>
<sequence length="332" mass="33874">MARCPKEKEYSMDLRAWCPALCAGMMGLAGCGGDSGSGQDIGSPGASGGGFTGGGASGQGGDTFGGQGSGILGAGGANGGIGSHGEGSTGCEHIDVVFAVDNSGSMREEKESLRGIVFPAFAQALLDIEGLTDFRAAVLDACPLPANFHTRGASTEDCSFQSGKPWMDSSSTNITGEFGCAADIYSGDAQCSGEDDDEQPVSAIAASLEAPFSTGDNAGFLRRDALLVVVAITDEDEQPAPSQPPQALHDRIVSAKGDAKNVVFLGIGGRSACEGAYGSAEQANTLQAIVDTFTADERGFFWDLCEGRLEDGLTNALTAIRDACTEFVPVPN</sequence>
<reference evidence="2 3" key="1">
    <citation type="submission" date="2014-02" db="EMBL/GenBank/DDBJ databases">
        <title>The small core and large imbalanced accessory genome model reveals a collaborative survival strategy of Sorangium cellulosum strains in nature.</title>
        <authorList>
            <person name="Han K."/>
            <person name="Peng R."/>
            <person name="Blom J."/>
            <person name="Li Y.-Z."/>
        </authorList>
    </citation>
    <scope>NUCLEOTIDE SEQUENCE [LARGE SCALE GENOMIC DNA]</scope>
    <source>
        <strain evidence="2 3">So0157-25</strain>
    </source>
</reference>
<dbReference type="EMBL" id="JELY01001412">
    <property type="protein sequence ID" value="KYF55868.1"/>
    <property type="molecule type" value="Genomic_DNA"/>
</dbReference>
<evidence type="ECO:0008006" key="4">
    <source>
        <dbReference type="Google" id="ProtNLM"/>
    </source>
</evidence>
<feature type="compositionally biased region" description="Gly residues" evidence="1">
    <location>
        <begin position="45"/>
        <end position="69"/>
    </location>
</feature>
<accession>A0A150PKA7</accession>
<comment type="caution">
    <text evidence="2">The sequence shown here is derived from an EMBL/GenBank/DDBJ whole genome shotgun (WGS) entry which is preliminary data.</text>
</comment>
<name>A0A150PKA7_SORCE</name>
<feature type="region of interest" description="Disordered" evidence="1">
    <location>
        <begin position="40"/>
        <end position="69"/>
    </location>
</feature>
<protein>
    <recommendedName>
        <fullName evidence="4">VWFA domain-containing protein</fullName>
    </recommendedName>
</protein>